<sequence length="203" mass="22980">MLLLLACLTLKHLLQEEKEQLNELVIADAKAEYASYSNLLSRDWRFPICTFLGEHIKCPWEAAMMWSESTVLATRQHSRLLSGKLCGFTFSQPDLFKKMIESLPADFTLVHLAMSHNGSLYLVKMHKDRDPIVMPLAPKAKVEDIKSMMERIIDENTKTSSLGKVTKDAKAFWTARRAVDNNLKNLIPRVQEILLGAAAPLVL</sequence>
<feature type="non-terminal residue" evidence="2">
    <location>
        <position position="203"/>
    </location>
</feature>
<gene>
    <name evidence="2" type="ORF">SVUK_LOCUS8993</name>
</gene>
<accession>A0A3P7KU85</accession>
<feature type="chain" id="PRO_5018188714" evidence="1">
    <location>
        <begin position="17"/>
        <end position="203"/>
    </location>
</feature>
<keyword evidence="3" id="KW-1185">Reference proteome</keyword>
<dbReference type="AlphaFoldDB" id="A0A3P7KU85"/>
<keyword evidence="1" id="KW-0732">Signal</keyword>
<proteinExistence type="predicted"/>
<dbReference type="EMBL" id="UYYB01033544">
    <property type="protein sequence ID" value="VDM73995.1"/>
    <property type="molecule type" value="Genomic_DNA"/>
</dbReference>
<protein>
    <submittedName>
        <fullName evidence="2">Uncharacterized protein</fullName>
    </submittedName>
</protein>
<name>A0A3P7KU85_STRVU</name>
<dbReference type="Proteomes" id="UP000270094">
    <property type="component" value="Unassembled WGS sequence"/>
</dbReference>
<feature type="signal peptide" evidence="1">
    <location>
        <begin position="1"/>
        <end position="16"/>
    </location>
</feature>
<evidence type="ECO:0000313" key="2">
    <source>
        <dbReference type="EMBL" id="VDM73995.1"/>
    </source>
</evidence>
<dbReference type="OrthoDB" id="10255632at2759"/>
<organism evidence="2 3">
    <name type="scientific">Strongylus vulgaris</name>
    <name type="common">Blood worm</name>
    <dbReference type="NCBI Taxonomy" id="40348"/>
    <lineage>
        <taxon>Eukaryota</taxon>
        <taxon>Metazoa</taxon>
        <taxon>Ecdysozoa</taxon>
        <taxon>Nematoda</taxon>
        <taxon>Chromadorea</taxon>
        <taxon>Rhabditida</taxon>
        <taxon>Rhabditina</taxon>
        <taxon>Rhabditomorpha</taxon>
        <taxon>Strongyloidea</taxon>
        <taxon>Strongylidae</taxon>
        <taxon>Strongylus</taxon>
    </lineage>
</organism>
<evidence type="ECO:0000256" key="1">
    <source>
        <dbReference type="SAM" id="SignalP"/>
    </source>
</evidence>
<reference evidence="2 3" key="1">
    <citation type="submission" date="2018-11" db="EMBL/GenBank/DDBJ databases">
        <authorList>
            <consortium name="Pathogen Informatics"/>
        </authorList>
    </citation>
    <scope>NUCLEOTIDE SEQUENCE [LARGE SCALE GENOMIC DNA]</scope>
</reference>
<evidence type="ECO:0000313" key="3">
    <source>
        <dbReference type="Proteomes" id="UP000270094"/>
    </source>
</evidence>
<dbReference type="Pfam" id="PF03568">
    <property type="entry name" value="Separin_C"/>
    <property type="match status" value="1"/>
</dbReference>